<dbReference type="EMBL" id="JAHMHQ010000004">
    <property type="protein sequence ID" value="KAK1640177.1"/>
    <property type="molecule type" value="Genomic_DNA"/>
</dbReference>
<dbReference type="RefSeq" id="XP_060448784.1">
    <property type="nucleotide sequence ID" value="XM_060588885.1"/>
</dbReference>
<feature type="compositionally biased region" description="Acidic residues" evidence="1">
    <location>
        <begin position="453"/>
        <end position="464"/>
    </location>
</feature>
<dbReference type="PANTHER" id="PTHR36681">
    <property type="entry name" value="NUCLEAR GTPASE, GERMINAL CENTER-ASSOCIATED, TANDEM DUPLICATE 3"/>
    <property type="match status" value="1"/>
</dbReference>
<dbReference type="Proteomes" id="UP001243989">
    <property type="component" value="Unassembled WGS sequence"/>
</dbReference>
<protein>
    <submittedName>
        <fullName evidence="2">Uncharacterized protein</fullName>
    </submittedName>
</protein>
<feature type="region of interest" description="Disordered" evidence="1">
    <location>
        <begin position="445"/>
        <end position="475"/>
    </location>
</feature>
<keyword evidence="3" id="KW-1185">Reference proteome</keyword>
<proteinExistence type="predicted"/>
<sequence length="475" mass="52709">MPRFVIGVLGDTGSEKSSPINAVLDEERVVPTNCMRACTAVIMEISWNDSDNPNMDYRAEIDFITQAEWTAVVAALHRDILDNRGMLSVDIRNADSDAGIAYSVLKAVYPKHSDKQLRFATPEVLANSGKVREVFVDPESKRNVSGAEVEDAEPQEPEMAYWPLIKVVPGFLKSEVVSTGMVIPRGRHTNATRATVATKYLKDCSRLWVVALITRTVDDKTAKTLVEDHCTQQLKYDGAYNNITFDSAFNGRLPEKLTTLAASCKQLIESFHERMKDRRFLVGNNDLVNGFLVVILAAQKEKLAPIAKEHQKLVQSAQKDANRLFGPVFREAMIEAYQGCVDLRAGTRSFILMKDLMREKVGSQKSIMFKTAAGDVEKAANAMLSALEKAIRDDTNRVVNAMQEDYIGLIGEVATTADNRARKVLSPVLHEFYMKLNDALTPAKEEAVAPEPIDLEIDVGDGSDDEYRPDEGMSD</sequence>
<comment type="caution">
    <text evidence="2">The sequence shown here is derived from an EMBL/GenBank/DDBJ whole genome shotgun (WGS) entry which is preliminary data.</text>
</comment>
<dbReference type="PANTHER" id="PTHR36681:SF3">
    <property type="entry name" value="NUCLEAR GTPASE, GERMINAL CENTER-ASSOCIATED, TANDEM DUPLICATE 3"/>
    <property type="match status" value="1"/>
</dbReference>
<feature type="compositionally biased region" description="Basic and acidic residues" evidence="1">
    <location>
        <begin position="465"/>
        <end position="475"/>
    </location>
</feature>
<evidence type="ECO:0000313" key="2">
    <source>
        <dbReference type="EMBL" id="KAK1640177.1"/>
    </source>
</evidence>
<evidence type="ECO:0000313" key="3">
    <source>
        <dbReference type="Proteomes" id="UP001243989"/>
    </source>
</evidence>
<accession>A0AAJ0EH89</accession>
<dbReference type="GeneID" id="85473747"/>
<dbReference type="AlphaFoldDB" id="A0AAJ0EH89"/>
<gene>
    <name evidence="2" type="ORF">BDP81DRAFT_403669</name>
</gene>
<evidence type="ECO:0000256" key="1">
    <source>
        <dbReference type="SAM" id="MobiDB-lite"/>
    </source>
</evidence>
<name>A0AAJ0EH89_9PEZI</name>
<organism evidence="2 3">
    <name type="scientific">Colletotrichum phormii</name>
    <dbReference type="NCBI Taxonomy" id="359342"/>
    <lineage>
        <taxon>Eukaryota</taxon>
        <taxon>Fungi</taxon>
        <taxon>Dikarya</taxon>
        <taxon>Ascomycota</taxon>
        <taxon>Pezizomycotina</taxon>
        <taxon>Sordariomycetes</taxon>
        <taxon>Hypocreomycetidae</taxon>
        <taxon>Glomerellales</taxon>
        <taxon>Glomerellaceae</taxon>
        <taxon>Colletotrichum</taxon>
        <taxon>Colletotrichum acutatum species complex</taxon>
    </lineage>
</organism>
<reference evidence="2" key="1">
    <citation type="submission" date="2021-06" db="EMBL/GenBank/DDBJ databases">
        <title>Comparative genomics, transcriptomics and evolutionary studies reveal genomic signatures of adaptation to plant cell wall in hemibiotrophic fungi.</title>
        <authorList>
            <consortium name="DOE Joint Genome Institute"/>
            <person name="Baroncelli R."/>
            <person name="Diaz J.F."/>
            <person name="Benocci T."/>
            <person name="Peng M."/>
            <person name="Battaglia E."/>
            <person name="Haridas S."/>
            <person name="Andreopoulos W."/>
            <person name="Labutti K."/>
            <person name="Pangilinan J."/>
            <person name="Floch G.L."/>
            <person name="Makela M.R."/>
            <person name="Henrissat B."/>
            <person name="Grigoriev I.V."/>
            <person name="Crouch J.A."/>
            <person name="De Vries R.P."/>
            <person name="Sukno S.A."/>
            <person name="Thon M.R."/>
        </authorList>
    </citation>
    <scope>NUCLEOTIDE SEQUENCE</scope>
    <source>
        <strain evidence="2">CBS 102054</strain>
    </source>
</reference>